<dbReference type="Gene3D" id="3.40.390.10">
    <property type="entry name" value="Collagenase (Catalytic Domain)"/>
    <property type="match status" value="1"/>
</dbReference>
<dbReference type="PANTHER" id="PTHR13723:SF200">
    <property type="entry name" value="ADAM METALLOPEPTIDASE WITH THROMBOSPONDIN TYPE 1 MOTIF B, ISOFORM B"/>
    <property type="match status" value="1"/>
</dbReference>
<keyword evidence="5 14" id="KW-0479">Metal-binding</keyword>
<dbReference type="AlphaFoldDB" id="A0A232FIZ3"/>
<gene>
    <name evidence="19" type="ORF">TSAR_006334</name>
</gene>
<evidence type="ECO:0000256" key="8">
    <source>
        <dbReference type="ARBA" id="ARBA00022801"/>
    </source>
</evidence>
<evidence type="ECO:0000256" key="11">
    <source>
        <dbReference type="ARBA" id="ARBA00023157"/>
    </source>
</evidence>
<evidence type="ECO:0000256" key="17">
    <source>
        <dbReference type="SAM" id="MobiDB-lite"/>
    </source>
</evidence>
<dbReference type="PRINTS" id="PR01857">
    <property type="entry name" value="ADAMTSFAMILY"/>
</dbReference>
<dbReference type="SUPFAM" id="SSF82895">
    <property type="entry name" value="TSP-1 type 1 repeat"/>
    <property type="match status" value="2"/>
</dbReference>
<dbReference type="InterPro" id="IPR036383">
    <property type="entry name" value="TSP1_rpt_sf"/>
</dbReference>
<feature type="disulfide bond" evidence="15">
    <location>
        <begin position="407"/>
        <end position="489"/>
    </location>
</feature>
<feature type="binding site" description="in inhibited form" evidence="14">
    <location>
        <position position="238"/>
    </location>
    <ligand>
        <name>Zn(2+)</name>
        <dbReference type="ChEBI" id="CHEBI:29105"/>
        <note>catalytic</note>
    </ligand>
</feature>
<name>A0A232FIZ3_9HYME</name>
<dbReference type="InterPro" id="IPR050439">
    <property type="entry name" value="ADAMTS_ADAMTS-like"/>
</dbReference>
<dbReference type="STRING" id="543379.A0A232FIZ3"/>
<dbReference type="InterPro" id="IPR001590">
    <property type="entry name" value="Peptidase_M12B"/>
</dbReference>
<feature type="binding site" evidence="14">
    <location>
        <position position="489"/>
    </location>
    <ligand>
        <name>Ca(2+)</name>
        <dbReference type="ChEBI" id="CHEBI:29108"/>
        <label>1</label>
    </ligand>
</feature>
<feature type="binding site" evidence="14">
    <location>
        <position position="378"/>
    </location>
    <ligand>
        <name>Ca(2+)</name>
        <dbReference type="ChEBI" id="CHEBI:29108"/>
        <label>1</label>
    </ligand>
</feature>
<evidence type="ECO:0000256" key="12">
    <source>
        <dbReference type="ARBA" id="ARBA00023180"/>
    </source>
</evidence>
<dbReference type="EMBL" id="NNAY01000128">
    <property type="protein sequence ID" value="OXU30714.1"/>
    <property type="molecule type" value="Genomic_DNA"/>
</dbReference>
<feature type="disulfide bond" evidence="15">
    <location>
        <begin position="447"/>
        <end position="473"/>
    </location>
</feature>
<feature type="disulfide bond" evidence="15">
    <location>
        <begin position="600"/>
        <end position="638"/>
    </location>
</feature>
<dbReference type="Pfam" id="PF00090">
    <property type="entry name" value="TSP_1"/>
    <property type="match status" value="1"/>
</dbReference>
<evidence type="ECO:0000256" key="14">
    <source>
        <dbReference type="PIRSR" id="PIRSR613273-2"/>
    </source>
</evidence>
<dbReference type="InterPro" id="IPR041645">
    <property type="entry name" value="ADAMTS_CR_2"/>
</dbReference>
<keyword evidence="11 15" id="KW-1015">Disulfide bond</keyword>
<evidence type="ECO:0000313" key="20">
    <source>
        <dbReference type="Proteomes" id="UP000215335"/>
    </source>
</evidence>
<keyword evidence="20" id="KW-1185">Reference proteome</keyword>
<keyword evidence="14" id="KW-0106">Calcium</keyword>
<dbReference type="Gene3D" id="2.60.120.830">
    <property type="match status" value="1"/>
</dbReference>
<feature type="disulfide bond" evidence="15">
    <location>
        <begin position="611"/>
        <end position="623"/>
    </location>
</feature>
<evidence type="ECO:0000256" key="10">
    <source>
        <dbReference type="ARBA" id="ARBA00023049"/>
    </source>
</evidence>
<keyword evidence="9 14" id="KW-0862">Zinc</keyword>
<dbReference type="FunFam" id="2.20.100.10:FF:000006">
    <property type="entry name" value="A disintegrin and metalloproteinase with thrombospondin motifs 1"/>
    <property type="match status" value="1"/>
</dbReference>
<dbReference type="SMART" id="SM00209">
    <property type="entry name" value="TSP1"/>
    <property type="match status" value="3"/>
</dbReference>
<comment type="subcellular location">
    <subcellularLocation>
        <location evidence="1">Secreted</location>
        <location evidence="1">Extracellular space</location>
        <location evidence="1">Extracellular matrix</location>
    </subcellularLocation>
</comment>
<keyword evidence="3" id="KW-0272">Extracellular matrix</keyword>
<evidence type="ECO:0000256" key="6">
    <source>
        <dbReference type="ARBA" id="ARBA00022729"/>
    </source>
</evidence>
<evidence type="ECO:0000256" key="4">
    <source>
        <dbReference type="ARBA" id="ARBA00022670"/>
    </source>
</evidence>
<comment type="cofactor">
    <cofactor evidence="14">
        <name>Zn(2+)</name>
        <dbReference type="ChEBI" id="CHEBI:29105"/>
    </cofactor>
    <text evidence="14">Binds 1 zinc ion per subunit.</text>
</comment>
<dbReference type="GO" id="GO:0046872">
    <property type="term" value="F:metal ion binding"/>
    <property type="evidence" value="ECO:0007669"/>
    <property type="project" value="UniProtKB-KW"/>
</dbReference>
<dbReference type="GO" id="GO:0006508">
    <property type="term" value="P:proteolysis"/>
    <property type="evidence" value="ECO:0007669"/>
    <property type="project" value="UniProtKB-KW"/>
</dbReference>
<evidence type="ECO:0000256" key="16">
    <source>
        <dbReference type="PROSITE-ProRule" id="PRU00276"/>
    </source>
</evidence>
<evidence type="ECO:0000256" key="2">
    <source>
        <dbReference type="ARBA" id="ARBA00022525"/>
    </source>
</evidence>
<dbReference type="Gene3D" id="3.40.1620.60">
    <property type="match status" value="1"/>
</dbReference>
<dbReference type="PROSITE" id="PS50092">
    <property type="entry name" value="TSP1"/>
    <property type="match status" value="3"/>
</dbReference>
<evidence type="ECO:0000256" key="1">
    <source>
        <dbReference type="ARBA" id="ARBA00004498"/>
    </source>
</evidence>
<feature type="compositionally biased region" description="Polar residues" evidence="17">
    <location>
        <begin position="998"/>
        <end position="1010"/>
    </location>
</feature>
<reference evidence="19 20" key="1">
    <citation type="journal article" date="2017" name="Curr. Biol.">
        <title>The Evolution of Venom by Co-option of Single-Copy Genes.</title>
        <authorList>
            <person name="Martinson E.O."/>
            <person name="Mrinalini"/>
            <person name="Kelkar Y.D."/>
            <person name="Chang C.H."/>
            <person name="Werren J.H."/>
        </authorList>
    </citation>
    <scope>NUCLEOTIDE SEQUENCE [LARGE SCALE GENOMIC DNA]</scope>
    <source>
        <strain evidence="19 20">Alberta</strain>
        <tissue evidence="19">Whole body</tissue>
    </source>
</reference>
<dbReference type="PROSITE" id="PS50215">
    <property type="entry name" value="ADAM_MEPRO"/>
    <property type="match status" value="1"/>
</dbReference>
<protein>
    <recommendedName>
        <fullName evidence="18">Peptidase M12B domain-containing protein</fullName>
    </recommendedName>
</protein>
<dbReference type="InterPro" id="IPR000884">
    <property type="entry name" value="TSP1_rpt"/>
</dbReference>
<dbReference type="GO" id="GO:0031012">
    <property type="term" value="C:extracellular matrix"/>
    <property type="evidence" value="ECO:0007669"/>
    <property type="project" value="TreeGrafter"/>
</dbReference>
<dbReference type="Proteomes" id="UP000215335">
    <property type="component" value="Unassembled WGS sequence"/>
</dbReference>
<feature type="binding site" evidence="14">
    <location>
        <position position="285"/>
    </location>
    <ligand>
        <name>Ca(2+)</name>
        <dbReference type="ChEBI" id="CHEBI:29108"/>
        <label>1</label>
    </ligand>
</feature>
<dbReference type="OrthoDB" id="412680at2759"/>
<evidence type="ECO:0000256" key="9">
    <source>
        <dbReference type="ARBA" id="ARBA00022833"/>
    </source>
</evidence>
<keyword evidence="2" id="KW-0964">Secreted</keyword>
<feature type="disulfide bond" evidence="15">
    <location>
        <begin position="389"/>
        <end position="395"/>
    </location>
</feature>
<dbReference type="GO" id="GO:0030198">
    <property type="term" value="P:extracellular matrix organization"/>
    <property type="evidence" value="ECO:0007669"/>
    <property type="project" value="InterPro"/>
</dbReference>
<sequence>MAPKKNRKILFTLYTKNYIMYNEKYTIEKVYVIFYLFAAETLLVIGDKLDDYQRNPNDIYNGRYTRDIKDAELLIPRHVQENGALHTYQLAKFYQREKLEKERRRRENTLLHLVLPFNGADNHVELKPYHDFISPDMVVETRSLDSEASRFNESNLHFKWPSDNQCHYRGALRGHANSRATLSLCEGVVGYVNTDHGRYYIEPLDGDLPDDDGQHIHLIYKKEISHENMPHTNKAPFCGVNDDWESAWSEQLARRQRNEAESSNSVPINEKRASSSTHSIHRYIEVALVADRRFLDFHKGTNYEQYLLTVMNMVSDYYHDASVGNQIDVVVVRIIYLEKEKNEIDLQISPDAEKTLESFAKWIEKLNPTDTEHPNHFDIGALVTRHDICAEGNNCNLLGLAFVAAACERKKAACINEDSGLLLGIVIAHEIGHTLGCSHDTEEISGCPSTDKDESYFVMSPIVFIYTIRWSPCSKKFITSFLESGLGECLINNPKNPPDKYKFPNMLPGAMYDADFQCKLNYPGSTPCESDPDEDLCEELWCNVGGDNCKSKGAPPADGTKCAENKWCIHKKCVEMGSRGDVVNGEWGNWGKLGECSRTCGGGIKFAERECNNPAPKNGGRYCIGERKKFDTCNTKPCDSSKPSFRAVQCTEYDKKTDVTGGPHKWQPFSRADLDACALYCINEKRSFTKLSPTSKDGTPCKTGTYNMCISGVCRKVGCDWLIDSDAVEDVCGVCKGGGDKCTKIEGDYTEKAKNSGYSRIVVVPKGSRNIRAYEMREHDNTLAVKLAKKNSYCLNGNLVEEKSGDYPCAGSSINYKHVKPNLEEMEIRGPITEDIEIQYVFYAANNPGVHYEYYVDSPNKSHKPKYSWEYLEWSDCDAKCGGGTKISEASCVEEKAGKVTAEFCNGIKQPPPKSQTCNEAPCYPKWRVSQWSRCSSCGGKVGEMRRKIQCVRPGPHVGDDYVQTNFEACPAKPPTQTKVCYGTEPCRKPCPPKNVRNTYALSPSQQASNKDNEMENSDCLENDGTGSDFTTPMPGSIVVDSATENIDSRVPAANFYHRSRNVDCNLRCMQKKKDSRRRAFLSPVKANAARLAGSAESAE</sequence>
<dbReference type="GO" id="GO:0004222">
    <property type="term" value="F:metalloendopeptidase activity"/>
    <property type="evidence" value="ECO:0007669"/>
    <property type="project" value="InterPro"/>
</dbReference>
<feature type="binding site" evidence="14 16">
    <location>
        <position position="439"/>
    </location>
    <ligand>
        <name>Zn(2+)</name>
        <dbReference type="ChEBI" id="CHEBI:29105"/>
        <note>catalytic</note>
    </ligand>
</feature>
<keyword evidence="4" id="KW-0645">Protease</keyword>
<dbReference type="InterPro" id="IPR045371">
    <property type="entry name" value="ADAMTS_CR_3"/>
</dbReference>
<accession>A0A232FIZ3</accession>
<dbReference type="InterPro" id="IPR013273">
    <property type="entry name" value="ADAMTS/ADAMTS-like"/>
</dbReference>
<dbReference type="Pfam" id="PF19236">
    <property type="entry name" value="ADAMTS_CR_3"/>
    <property type="match status" value="1"/>
</dbReference>
<dbReference type="Pfam" id="PF17771">
    <property type="entry name" value="ADAMTS_CR_2"/>
    <property type="match status" value="1"/>
</dbReference>
<dbReference type="InterPro" id="IPR002870">
    <property type="entry name" value="Peptidase_M12B_N"/>
</dbReference>
<feature type="binding site" evidence="14 16">
    <location>
        <position position="429"/>
    </location>
    <ligand>
        <name>Zn(2+)</name>
        <dbReference type="ChEBI" id="CHEBI:29105"/>
        <note>catalytic</note>
    </ligand>
</feature>
<feature type="active site" evidence="13 16">
    <location>
        <position position="430"/>
    </location>
</feature>
<keyword evidence="12" id="KW-0325">Glycoprotein</keyword>
<keyword evidence="8" id="KW-0378">Hydrolase</keyword>
<dbReference type="PANTHER" id="PTHR13723">
    <property type="entry name" value="ADAMTS A DISINTEGRIN AND METALLOPROTEASE WITH THROMBOSPONDIN MOTIFS PROTEASE"/>
    <property type="match status" value="1"/>
</dbReference>
<evidence type="ECO:0000256" key="15">
    <source>
        <dbReference type="PIRSR" id="PIRSR613273-3"/>
    </source>
</evidence>
<feature type="region of interest" description="Disordered" evidence="17">
    <location>
        <begin position="253"/>
        <end position="273"/>
    </location>
</feature>
<dbReference type="InterPro" id="IPR010294">
    <property type="entry name" value="ADAMTS_spacer1"/>
</dbReference>
<dbReference type="SUPFAM" id="SSF55486">
    <property type="entry name" value="Metalloproteases ('zincins'), catalytic domain"/>
    <property type="match status" value="1"/>
</dbReference>
<proteinExistence type="predicted"/>
<evidence type="ECO:0000256" key="7">
    <source>
        <dbReference type="ARBA" id="ARBA00022737"/>
    </source>
</evidence>
<organism evidence="19 20">
    <name type="scientific">Trichomalopsis sarcophagae</name>
    <dbReference type="NCBI Taxonomy" id="543379"/>
    <lineage>
        <taxon>Eukaryota</taxon>
        <taxon>Metazoa</taxon>
        <taxon>Ecdysozoa</taxon>
        <taxon>Arthropoda</taxon>
        <taxon>Hexapoda</taxon>
        <taxon>Insecta</taxon>
        <taxon>Pterygota</taxon>
        <taxon>Neoptera</taxon>
        <taxon>Endopterygota</taxon>
        <taxon>Hymenoptera</taxon>
        <taxon>Apocrita</taxon>
        <taxon>Proctotrupomorpha</taxon>
        <taxon>Chalcidoidea</taxon>
        <taxon>Pteromalidae</taxon>
        <taxon>Pteromalinae</taxon>
        <taxon>Trichomalopsis</taxon>
    </lineage>
</organism>
<dbReference type="InterPro" id="IPR024079">
    <property type="entry name" value="MetalloPept_cat_dom_sf"/>
</dbReference>
<evidence type="ECO:0000313" key="19">
    <source>
        <dbReference type="EMBL" id="OXU30714.1"/>
    </source>
</evidence>
<dbReference type="Pfam" id="PF01562">
    <property type="entry name" value="Pep_M12B_propep"/>
    <property type="match status" value="1"/>
</dbReference>
<feature type="disulfide bond" evidence="15">
    <location>
        <begin position="596"/>
        <end position="633"/>
    </location>
</feature>
<dbReference type="CDD" id="cd04273">
    <property type="entry name" value="ZnMc_ADAMTS_like"/>
    <property type="match status" value="1"/>
</dbReference>
<feature type="disulfide bond" evidence="15">
    <location>
        <begin position="518"/>
        <end position="542"/>
    </location>
</feature>
<comment type="caution">
    <text evidence="19">The sequence shown here is derived from an EMBL/GenBank/DDBJ whole genome shotgun (WGS) entry which is preliminary data.</text>
</comment>
<dbReference type="Pfam" id="PF01421">
    <property type="entry name" value="Reprolysin"/>
    <property type="match status" value="1"/>
</dbReference>
<feature type="disulfide bond" evidence="15">
    <location>
        <begin position="528"/>
        <end position="549"/>
    </location>
</feature>
<dbReference type="Pfam" id="PF05986">
    <property type="entry name" value="ADAMTS_spacer1"/>
    <property type="match status" value="1"/>
</dbReference>
<evidence type="ECO:0000259" key="18">
    <source>
        <dbReference type="PROSITE" id="PS50215"/>
    </source>
</evidence>
<evidence type="ECO:0000256" key="5">
    <source>
        <dbReference type="ARBA" id="ARBA00022723"/>
    </source>
</evidence>
<feature type="region of interest" description="Disordered" evidence="17">
    <location>
        <begin position="998"/>
        <end position="1038"/>
    </location>
</feature>
<keyword evidence="10" id="KW-0482">Metalloprotease</keyword>
<feature type="disulfide bond" evidence="15">
    <location>
        <begin position="562"/>
        <end position="573"/>
    </location>
</feature>
<dbReference type="Pfam" id="PF19030">
    <property type="entry name" value="TSP1_ADAMTS"/>
    <property type="match status" value="1"/>
</dbReference>
<feature type="domain" description="Peptidase M12B" evidence="18">
    <location>
        <begin position="282"/>
        <end position="494"/>
    </location>
</feature>
<feature type="binding site" evidence="14">
    <location>
        <position position="285"/>
    </location>
    <ligand>
        <name>Ca(2+)</name>
        <dbReference type="ChEBI" id="CHEBI:29108"/>
        <label>2</label>
    </ligand>
</feature>
<dbReference type="Gene3D" id="2.20.100.10">
    <property type="entry name" value="Thrombospondin type-1 (TSP1) repeat"/>
    <property type="match status" value="2"/>
</dbReference>
<evidence type="ECO:0000256" key="3">
    <source>
        <dbReference type="ARBA" id="ARBA00022530"/>
    </source>
</evidence>
<feature type="binding site" evidence="14 16">
    <location>
        <position position="433"/>
    </location>
    <ligand>
        <name>Zn(2+)</name>
        <dbReference type="ChEBI" id="CHEBI:29105"/>
        <note>catalytic</note>
    </ligand>
</feature>
<evidence type="ECO:0000256" key="13">
    <source>
        <dbReference type="PIRSR" id="PIRSR613273-1"/>
    </source>
</evidence>
<feature type="disulfide bond" evidence="15">
    <location>
        <begin position="537"/>
        <end position="568"/>
    </location>
</feature>
<keyword evidence="6" id="KW-0732">Signal</keyword>
<keyword evidence="7" id="KW-0677">Repeat</keyword>
<comment type="caution">
    <text evidence="16">Lacks conserved residue(s) required for the propagation of feature annotation.</text>
</comment>